<dbReference type="Proteomes" id="UP000016666">
    <property type="component" value="Chromosome 7"/>
</dbReference>
<protein>
    <submittedName>
        <fullName evidence="1">Uncharacterized protein</fullName>
    </submittedName>
</protein>
<reference evidence="1" key="3">
    <citation type="submission" date="2025-09" db="UniProtKB">
        <authorList>
            <consortium name="Ensembl"/>
        </authorList>
    </citation>
    <scope>IDENTIFICATION</scope>
</reference>
<dbReference type="InterPro" id="IPR038776">
    <property type="entry name" value="C2orf80"/>
</dbReference>
<keyword evidence="2" id="KW-1185">Reference proteome</keyword>
<proteinExistence type="predicted"/>
<dbReference type="STRING" id="8840.ENSAPLP00000030501"/>
<sequence length="156" mass="17697">LEPVVIQTCFLALRGDYVGIRLRENGFDPSGQRQPTFLDKTSCPLLSIRALKKLSHFQLTTHRVHSCGLAQSFCRILICELSFQDHWIQPLKPSLHPFAMLTAPRAAEYTWRHSEYISPQLPGGQGRGTWGSCTRPSSATKLWPAELQQLHMEVKE</sequence>
<evidence type="ECO:0000313" key="1">
    <source>
        <dbReference type="Ensembl" id="ENSAPLP00000030501.1"/>
    </source>
</evidence>
<dbReference type="Ensembl" id="ENSAPLT00000022707.1">
    <property type="protein sequence ID" value="ENSAPLP00000030501.1"/>
    <property type="gene ID" value="ENSAPLG00000018471.1"/>
</dbReference>
<evidence type="ECO:0000313" key="2">
    <source>
        <dbReference type="Proteomes" id="UP000016666"/>
    </source>
</evidence>
<dbReference type="Pfam" id="PF17718">
    <property type="entry name" value="DUF5563"/>
    <property type="match status" value="2"/>
</dbReference>
<name>A0A493TXB7_ANAPP</name>
<dbReference type="PANTHER" id="PTHR36296">
    <property type="entry name" value="GAMMA-CRYSTALLIN A"/>
    <property type="match status" value="1"/>
</dbReference>
<reference evidence="1 2" key="1">
    <citation type="submission" date="2017-10" db="EMBL/GenBank/DDBJ databases">
        <title>A new Pekin duck reference genome.</title>
        <authorList>
            <person name="Hou Z.-C."/>
            <person name="Zhou Z.-K."/>
            <person name="Zhu F."/>
            <person name="Hou S.-S."/>
        </authorList>
    </citation>
    <scope>NUCLEOTIDE SEQUENCE [LARGE SCALE GENOMIC DNA]</scope>
</reference>
<reference evidence="1" key="2">
    <citation type="submission" date="2025-08" db="UniProtKB">
        <authorList>
            <consortium name="Ensembl"/>
        </authorList>
    </citation>
    <scope>IDENTIFICATION</scope>
</reference>
<accession>A0A493TXB7</accession>
<dbReference type="AlphaFoldDB" id="A0A493TXB7"/>
<dbReference type="PANTHER" id="PTHR36296:SF1">
    <property type="entry name" value="CHROMOSOME 2 OPEN READING FRAME 80"/>
    <property type="match status" value="1"/>
</dbReference>
<organism evidence="1 2">
    <name type="scientific">Anas platyrhynchos platyrhynchos</name>
    <name type="common">Northern mallard</name>
    <dbReference type="NCBI Taxonomy" id="8840"/>
    <lineage>
        <taxon>Eukaryota</taxon>
        <taxon>Metazoa</taxon>
        <taxon>Chordata</taxon>
        <taxon>Craniata</taxon>
        <taxon>Vertebrata</taxon>
        <taxon>Euteleostomi</taxon>
        <taxon>Archelosauria</taxon>
        <taxon>Archosauria</taxon>
        <taxon>Dinosauria</taxon>
        <taxon>Saurischia</taxon>
        <taxon>Theropoda</taxon>
        <taxon>Coelurosauria</taxon>
        <taxon>Aves</taxon>
        <taxon>Neognathae</taxon>
        <taxon>Galloanserae</taxon>
        <taxon>Anseriformes</taxon>
        <taxon>Anatidae</taxon>
        <taxon>Anatinae</taxon>
        <taxon>Anas</taxon>
    </lineage>
</organism>